<evidence type="ECO:0000259" key="6">
    <source>
        <dbReference type="Pfam" id="PF02747"/>
    </source>
</evidence>
<dbReference type="AlphaFoldDB" id="A0A7J8GQQ1"/>
<dbReference type="PANTHER" id="PTHR11352:SF0">
    <property type="entry name" value="PROLIFERATING CELL NUCLEAR ANTIGEN"/>
    <property type="match status" value="1"/>
</dbReference>
<dbReference type="EMBL" id="JACASF010000008">
    <property type="protein sequence ID" value="KAF6462240.1"/>
    <property type="molecule type" value="Genomic_DNA"/>
</dbReference>
<gene>
    <name evidence="7" type="ORF">HJG59_011286</name>
</gene>
<dbReference type="InterPro" id="IPR000730">
    <property type="entry name" value="Pr_cel_nuc_antig"/>
</dbReference>
<keyword evidence="3" id="KW-0238">DNA-binding</keyword>
<evidence type="ECO:0000256" key="2">
    <source>
        <dbReference type="ARBA" id="ARBA00020229"/>
    </source>
</evidence>
<dbReference type="Pfam" id="PF02747">
    <property type="entry name" value="PCNA_C"/>
    <property type="match status" value="1"/>
</dbReference>
<comment type="caution">
    <text evidence="7">The sequence shown here is derived from an EMBL/GenBank/DDBJ whole genome shotgun (WGS) entry which is preliminary data.</text>
</comment>
<dbReference type="InterPro" id="IPR022649">
    <property type="entry name" value="Pr_cel_nuc_antig_C"/>
</dbReference>
<organism evidence="7 8">
    <name type="scientific">Molossus molossus</name>
    <name type="common">Pallas' mastiff bat</name>
    <name type="synonym">Vespertilio molossus</name>
    <dbReference type="NCBI Taxonomy" id="27622"/>
    <lineage>
        <taxon>Eukaryota</taxon>
        <taxon>Metazoa</taxon>
        <taxon>Chordata</taxon>
        <taxon>Craniata</taxon>
        <taxon>Vertebrata</taxon>
        <taxon>Euteleostomi</taxon>
        <taxon>Mammalia</taxon>
        <taxon>Eutheria</taxon>
        <taxon>Laurasiatheria</taxon>
        <taxon>Chiroptera</taxon>
        <taxon>Yangochiroptera</taxon>
        <taxon>Molossidae</taxon>
        <taxon>Molossus</taxon>
    </lineage>
</organism>
<evidence type="ECO:0000256" key="4">
    <source>
        <dbReference type="ARBA" id="ARBA00045553"/>
    </source>
</evidence>
<dbReference type="Gene3D" id="3.70.10.10">
    <property type="match status" value="1"/>
</dbReference>
<dbReference type="GO" id="GO:0043626">
    <property type="term" value="C:PCNA complex"/>
    <property type="evidence" value="ECO:0007669"/>
    <property type="project" value="TreeGrafter"/>
</dbReference>
<comment type="similarity">
    <text evidence="1">Belongs to the PCNA family.</text>
</comment>
<dbReference type="GO" id="GO:0006275">
    <property type="term" value="P:regulation of DNA replication"/>
    <property type="evidence" value="ECO:0007669"/>
    <property type="project" value="InterPro"/>
</dbReference>
<name>A0A7J8GQQ1_MOLMO</name>
<dbReference type="GO" id="GO:0030337">
    <property type="term" value="F:DNA polymerase processivity factor activity"/>
    <property type="evidence" value="ECO:0007669"/>
    <property type="project" value="InterPro"/>
</dbReference>
<dbReference type="Proteomes" id="UP000550707">
    <property type="component" value="Unassembled WGS sequence"/>
</dbReference>
<dbReference type="PANTHER" id="PTHR11352">
    <property type="entry name" value="PROLIFERATING CELL NUCLEAR ANTIGEN"/>
    <property type="match status" value="1"/>
</dbReference>
<accession>A0A7J8GQQ1</accession>
<dbReference type="GO" id="GO:0003677">
    <property type="term" value="F:DNA binding"/>
    <property type="evidence" value="ECO:0007669"/>
    <property type="project" value="UniProtKB-KW"/>
</dbReference>
<sequence>MLKFAGNKDITTLKAEDNESTLALVFEAPNQERIAYYEMKGMDLDTEQLGIPEQGCSCVVKMPSGELAHTRGDLSHIRDAVVISSAKNGAKFSASGELGNENIKLSQTSHVNKEEEAVTIEMNEAVQLTFHSGT</sequence>
<keyword evidence="8" id="KW-1185">Reference proteome</keyword>
<evidence type="ECO:0000313" key="8">
    <source>
        <dbReference type="Proteomes" id="UP000550707"/>
    </source>
</evidence>
<dbReference type="InParanoid" id="A0A7J8GQQ1"/>
<dbReference type="GO" id="GO:0006272">
    <property type="term" value="P:leading strand elongation"/>
    <property type="evidence" value="ECO:0007669"/>
    <property type="project" value="TreeGrafter"/>
</dbReference>
<feature type="domain" description="Proliferating cell nuclear antigen PCNA N-terminal" evidence="5">
    <location>
        <begin position="1"/>
        <end position="47"/>
    </location>
</feature>
<evidence type="ECO:0000259" key="5">
    <source>
        <dbReference type="Pfam" id="PF00705"/>
    </source>
</evidence>
<evidence type="ECO:0000256" key="3">
    <source>
        <dbReference type="ARBA" id="ARBA00023125"/>
    </source>
</evidence>
<protein>
    <recommendedName>
        <fullName evidence="2">Proliferating cell nuclear antigen</fullName>
    </recommendedName>
</protein>
<dbReference type="InterPro" id="IPR022648">
    <property type="entry name" value="Pr_cel_nuc_antig_N"/>
</dbReference>
<proteinExistence type="inferred from homology"/>
<evidence type="ECO:0000313" key="7">
    <source>
        <dbReference type="EMBL" id="KAF6462240.1"/>
    </source>
</evidence>
<comment type="function">
    <text evidence="4">Auxiliary protein of DNA polymerase delta and epsilon, is involved in the control of eukaryotic DNA replication by increasing the polymerase's processibility during elongation of the leading strand. Induces a robust stimulatory effect on the 3'-5' exonuclease and 3'-phosphodiesterase, but not apurinic-apyrimidinic (AP) endonuclease, APEX2 activities. Has to be loaded onto DNA in order to be able to stimulate APEX2. Plays a key role in DNA damage response (DDR) by being conveniently positioned at the replication fork to coordinate DNA replication with DNA repair and DNA damage tolerance pathways. Acts as a loading platform to recruit DDR proteins that allow completion of DNA replication after DNA damage and promote postreplication repair: Monoubiquitinated PCNA leads to recruitment of translesion (TLS) polymerases, while 'Lys-63'-linked polyubiquitination of PCNA is involved in error-free pathway and employs recombination mechanisms to synthesize across the lesion.</text>
</comment>
<dbReference type="CDD" id="cd00577">
    <property type="entry name" value="PCNA"/>
    <property type="match status" value="1"/>
</dbReference>
<dbReference type="GO" id="GO:0006298">
    <property type="term" value="P:mismatch repair"/>
    <property type="evidence" value="ECO:0007669"/>
    <property type="project" value="TreeGrafter"/>
</dbReference>
<dbReference type="InterPro" id="IPR046938">
    <property type="entry name" value="DNA_clamp_sf"/>
</dbReference>
<dbReference type="GO" id="GO:0019985">
    <property type="term" value="P:translesion synthesis"/>
    <property type="evidence" value="ECO:0007669"/>
    <property type="project" value="TreeGrafter"/>
</dbReference>
<feature type="domain" description="Proliferating cell nuclear antigen PCNA C-terminal" evidence="6">
    <location>
        <begin position="50"/>
        <end position="131"/>
    </location>
</feature>
<evidence type="ECO:0000256" key="1">
    <source>
        <dbReference type="ARBA" id="ARBA00010462"/>
    </source>
</evidence>
<dbReference type="Pfam" id="PF00705">
    <property type="entry name" value="PCNA_N"/>
    <property type="match status" value="1"/>
</dbReference>
<reference evidence="7 8" key="1">
    <citation type="journal article" date="2020" name="Nature">
        <title>Six reference-quality genomes reveal evolution of bat adaptations.</title>
        <authorList>
            <person name="Jebb D."/>
            <person name="Huang Z."/>
            <person name="Pippel M."/>
            <person name="Hughes G.M."/>
            <person name="Lavrichenko K."/>
            <person name="Devanna P."/>
            <person name="Winkler S."/>
            <person name="Jermiin L.S."/>
            <person name="Skirmuntt E.C."/>
            <person name="Katzourakis A."/>
            <person name="Burkitt-Gray L."/>
            <person name="Ray D.A."/>
            <person name="Sullivan K.A.M."/>
            <person name="Roscito J.G."/>
            <person name="Kirilenko B.M."/>
            <person name="Davalos L.M."/>
            <person name="Corthals A.P."/>
            <person name="Power M.L."/>
            <person name="Jones G."/>
            <person name="Ransome R.D."/>
            <person name="Dechmann D.K.N."/>
            <person name="Locatelli A.G."/>
            <person name="Puechmaille S.J."/>
            <person name="Fedrigo O."/>
            <person name="Jarvis E.D."/>
            <person name="Hiller M."/>
            <person name="Vernes S.C."/>
            <person name="Myers E.W."/>
            <person name="Teeling E.C."/>
        </authorList>
    </citation>
    <scope>NUCLEOTIDE SEQUENCE [LARGE SCALE GENOMIC DNA]</scope>
    <source>
        <strain evidence="7">MMolMol1</strain>
        <tissue evidence="7">Muscle</tissue>
    </source>
</reference>
<dbReference type="SUPFAM" id="SSF55979">
    <property type="entry name" value="DNA clamp"/>
    <property type="match status" value="2"/>
</dbReference>
<dbReference type="NCBIfam" id="TIGR00590">
    <property type="entry name" value="pcna"/>
    <property type="match status" value="1"/>
</dbReference>